<accession>A0A2X2T1X2</accession>
<keyword evidence="1" id="KW-0732">Signal</keyword>
<name>A0A2X2T1X2_CAPOC</name>
<evidence type="ECO:0000313" key="5">
    <source>
        <dbReference type="Proteomes" id="UP000249891"/>
    </source>
</evidence>
<evidence type="ECO:0000313" key="4">
    <source>
        <dbReference type="EMBL" id="SQA94453.1"/>
    </source>
</evidence>
<sequence>MFQKYVKLFLRIAVSLTMLSAVADRFGLWGEGAVWGNMDAFLAYTQQLLPFVPPRLPI</sequence>
<evidence type="ECO:0000256" key="1">
    <source>
        <dbReference type="SAM" id="SignalP"/>
    </source>
</evidence>
<evidence type="ECO:0000313" key="3">
    <source>
        <dbReference type="EMBL" id="SQA94445.1"/>
    </source>
</evidence>
<feature type="signal peptide" evidence="1">
    <location>
        <begin position="1"/>
        <end position="23"/>
    </location>
</feature>
<dbReference type="Proteomes" id="UP000249891">
    <property type="component" value="Unassembled WGS sequence"/>
</dbReference>
<dbReference type="EMBL" id="UARG01000017">
    <property type="protein sequence ID" value="SQA78549.1"/>
    <property type="molecule type" value="Genomic_DNA"/>
</dbReference>
<dbReference type="EMBL" id="UARG01000036">
    <property type="protein sequence ID" value="SQA94453.1"/>
    <property type="molecule type" value="Genomic_DNA"/>
</dbReference>
<gene>
    <name evidence="2" type="ORF">NCTC11546_01788</name>
    <name evidence="3" type="ORF">NCTC11546_02615</name>
    <name evidence="4" type="ORF">NCTC11546_02623</name>
</gene>
<feature type="chain" id="PRO_5036058389" evidence="1">
    <location>
        <begin position="24"/>
        <end position="58"/>
    </location>
</feature>
<organism evidence="4 5">
    <name type="scientific">Capnocytophaga ochracea</name>
    <dbReference type="NCBI Taxonomy" id="1018"/>
    <lineage>
        <taxon>Bacteria</taxon>
        <taxon>Pseudomonadati</taxon>
        <taxon>Bacteroidota</taxon>
        <taxon>Flavobacteriia</taxon>
        <taxon>Flavobacteriales</taxon>
        <taxon>Flavobacteriaceae</taxon>
        <taxon>Capnocytophaga</taxon>
    </lineage>
</organism>
<dbReference type="RefSeq" id="WP_252864872.1">
    <property type="nucleotide sequence ID" value="NZ_UARG01000017.1"/>
</dbReference>
<protein>
    <submittedName>
        <fullName evidence="4">Uncharacterized protein</fullName>
    </submittedName>
</protein>
<evidence type="ECO:0000313" key="2">
    <source>
        <dbReference type="EMBL" id="SQA78549.1"/>
    </source>
</evidence>
<proteinExistence type="predicted"/>
<reference evidence="4 5" key="1">
    <citation type="submission" date="2018-06" db="EMBL/GenBank/DDBJ databases">
        <authorList>
            <consortium name="Pathogen Informatics"/>
            <person name="Doyle S."/>
        </authorList>
    </citation>
    <scope>NUCLEOTIDE SEQUENCE [LARGE SCALE GENOMIC DNA]</scope>
    <source>
        <strain evidence="4 5">NCTC11546</strain>
    </source>
</reference>
<dbReference type="AlphaFoldDB" id="A0A2X2T1X2"/>
<dbReference type="EMBL" id="UARG01000036">
    <property type="protein sequence ID" value="SQA94445.1"/>
    <property type="molecule type" value="Genomic_DNA"/>
</dbReference>